<organism evidence="2 3">
    <name type="scientific">Stieleria maiorica</name>
    <dbReference type="NCBI Taxonomy" id="2795974"/>
    <lineage>
        <taxon>Bacteria</taxon>
        <taxon>Pseudomonadati</taxon>
        <taxon>Planctomycetota</taxon>
        <taxon>Planctomycetia</taxon>
        <taxon>Pirellulales</taxon>
        <taxon>Pirellulaceae</taxon>
        <taxon>Stieleria</taxon>
    </lineage>
</organism>
<keyword evidence="2" id="KW-0167">Capsid protein</keyword>
<feature type="compositionally biased region" description="Basic and acidic residues" evidence="1">
    <location>
        <begin position="467"/>
        <end position="477"/>
    </location>
</feature>
<gene>
    <name evidence="2" type="primary">cotH</name>
    <name evidence="2" type="ORF">Mal15_04220</name>
</gene>
<proteinExistence type="predicted"/>
<dbReference type="InterPro" id="IPR014867">
    <property type="entry name" value="Spore_coat_CotH_CotH2/3/7"/>
</dbReference>
<feature type="region of interest" description="Disordered" evidence="1">
    <location>
        <begin position="32"/>
        <end position="132"/>
    </location>
</feature>
<dbReference type="RefSeq" id="WP_147866214.1">
    <property type="nucleotide sequence ID" value="NZ_CP036264.1"/>
</dbReference>
<feature type="compositionally biased region" description="Gly residues" evidence="1">
    <location>
        <begin position="412"/>
        <end position="453"/>
    </location>
</feature>
<evidence type="ECO:0000313" key="2">
    <source>
        <dbReference type="EMBL" id="QEF96394.1"/>
    </source>
</evidence>
<reference evidence="2 3" key="1">
    <citation type="submission" date="2019-02" db="EMBL/GenBank/DDBJ databases">
        <title>Planctomycetal bacteria perform biofilm scaping via a novel small molecule.</title>
        <authorList>
            <person name="Jeske O."/>
            <person name="Boedeker C."/>
            <person name="Wiegand S."/>
            <person name="Breitling P."/>
            <person name="Kallscheuer N."/>
            <person name="Jogler M."/>
            <person name="Rohde M."/>
            <person name="Petersen J."/>
            <person name="Medema M.H."/>
            <person name="Surup F."/>
            <person name="Jogler C."/>
        </authorList>
    </citation>
    <scope>NUCLEOTIDE SEQUENCE [LARGE SCALE GENOMIC DNA]</scope>
    <source>
        <strain evidence="2 3">Mal15</strain>
    </source>
</reference>
<evidence type="ECO:0000256" key="1">
    <source>
        <dbReference type="SAM" id="MobiDB-lite"/>
    </source>
</evidence>
<feature type="region of interest" description="Disordered" evidence="1">
    <location>
        <begin position="407"/>
        <end position="516"/>
    </location>
</feature>
<feature type="compositionally biased region" description="Gly residues" evidence="1">
    <location>
        <begin position="98"/>
        <end position="119"/>
    </location>
</feature>
<accession>A0A5B9MA10</accession>
<dbReference type="EMBL" id="CP036264">
    <property type="protein sequence ID" value="QEF96394.1"/>
    <property type="molecule type" value="Genomic_DNA"/>
</dbReference>
<dbReference type="Pfam" id="PF08757">
    <property type="entry name" value="CotH"/>
    <property type="match status" value="2"/>
</dbReference>
<dbReference type="AlphaFoldDB" id="A0A5B9MA10"/>
<protein>
    <submittedName>
        <fullName evidence="2">Inner spore coat protein H</fullName>
    </submittedName>
</protein>
<dbReference type="Proteomes" id="UP000321353">
    <property type="component" value="Chromosome"/>
</dbReference>
<keyword evidence="2" id="KW-0946">Virion</keyword>
<dbReference type="PANTHER" id="PTHR40050:SF1">
    <property type="entry name" value="INNER SPORE COAT PROTEIN H"/>
    <property type="match status" value="1"/>
</dbReference>
<feature type="compositionally biased region" description="Gly residues" evidence="1">
    <location>
        <begin position="478"/>
        <end position="509"/>
    </location>
</feature>
<sequence length="614" mass="65638">MKKLTLTALVITSTGMLVGGLVFSQPPGSFGFGGPGGFGGPPGFGGPGGPGGPNREKRKLVEEHDSDGDGWLNQSERAVARKALESDDRGGFGRRRGPGGGPGFGGPGRRGPGGRGGNMQPGTPGPTVTADSVASYSDKPLYDTGVLRTIFLEFEDKDWEEELEAFKETDVDVPAQMLVDGKRYPNVGVHFRGASSYGHVPRGSKRSFNISMDMADEDQRIDGYKTLNLLNCHGDPSMMSSVLYSHIARQYIPAPKANFVHVVVNGESWGLYNSVQQFDKQFIAENFDGAKGTRWKVSGSPAGDGGLRYLGDDLEDYKARFEMKSDDGKKQWLALIELCKTLNETPLDQLESALEPILDIDGTLKFLALDVVLANSDGYWTRASDYNLFRDKDGKFHVMPHDMNEAFALAGHGPGGPGARGPGGPEGRGPGGPGGPGGERRGGFGGFGFGGFDFGPPPADRPPVADGEPRDQRRRGPEGGGPEGRGPGGRGPGGRGPGGRGPGGRGPGHGSVDLDPLVGLDNDRMPLRSRLLAIPHLRERYLQYVDQIVEESLSWSKLGPVVNDYRDLIDPLVKADTRKLDTYDAFVAATGTDDGGEQMSIHKFAVERSEYLRK</sequence>
<dbReference type="KEGG" id="smam:Mal15_04220"/>
<name>A0A5B9MA10_9BACT</name>
<keyword evidence="3" id="KW-1185">Reference proteome</keyword>
<feature type="compositionally biased region" description="Basic and acidic residues" evidence="1">
    <location>
        <begin position="78"/>
        <end position="91"/>
    </location>
</feature>
<dbReference type="PANTHER" id="PTHR40050">
    <property type="entry name" value="INNER SPORE COAT PROTEIN H"/>
    <property type="match status" value="1"/>
</dbReference>
<feature type="compositionally biased region" description="Gly residues" evidence="1">
    <location>
        <begin position="32"/>
        <end position="52"/>
    </location>
</feature>
<evidence type="ECO:0000313" key="3">
    <source>
        <dbReference type="Proteomes" id="UP000321353"/>
    </source>
</evidence>